<dbReference type="Proteomes" id="UP000535437">
    <property type="component" value="Unassembled WGS sequence"/>
</dbReference>
<dbReference type="AlphaFoldDB" id="A0A7Z0KB79"/>
<proteinExistence type="predicted"/>
<dbReference type="InterPro" id="IPR050570">
    <property type="entry name" value="Cell_wall_metabolism_enzyme"/>
</dbReference>
<dbReference type="SUPFAM" id="SSF51261">
    <property type="entry name" value="Duplicated hybrid motif"/>
    <property type="match status" value="1"/>
</dbReference>
<dbReference type="RefSeq" id="WP_179542860.1">
    <property type="nucleotide sequence ID" value="NZ_BAAALL010000007.1"/>
</dbReference>
<dbReference type="PANTHER" id="PTHR21666">
    <property type="entry name" value="PEPTIDASE-RELATED"/>
    <property type="match status" value="1"/>
</dbReference>
<keyword evidence="3" id="KW-1185">Reference proteome</keyword>
<organism evidence="2 3">
    <name type="scientific">Nesterenkonia xinjiangensis</name>
    <dbReference type="NCBI Taxonomy" id="225327"/>
    <lineage>
        <taxon>Bacteria</taxon>
        <taxon>Bacillati</taxon>
        <taxon>Actinomycetota</taxon>
        <taxon>Actinomycetes</taxon>
        <taxon>Micrococcales</taxon>
        <taxon>Micrococcaceae</taxon>
        <taxon>Nesterenkonia</taxon>
    </lineage>
</organism>
<name>A0A7Z0KB79_9MICC</name>
<evidence type="ECO:0000313" key="2">
    <source>
        <dbReference type="EMBL" id="NYJ79683.1"/>
    </source>
</evidence>
<gene>
    <name evidence="2" type="ORF">HNR09_003094</name>
</gene>
<dbReference type="InterPro" id="IPR016047">
    <property type="entry name" value="M23ase_b-sheet_dom"/>
</dbReference>
<evidence type="ECO:0000313" key="3">
    <source>
        <dbReference type="Proteomes" id="UP000535437"/>
    </source>
</evidence>
<dbReference type="EMBL" id="JACCFY010000001">
    <property type="protein sequence ID" value="NYJ79683.1"/>
    <property type="molecule type" value="Genomic_DNA"/>
</dbReference>
<dbReference type="InterPro" id="IPR011055">
    <property type="entry name" value="Dup_hybrid_motif"/>
</dbReference>
<dbReference type="GO" id="GO:0004222">
    <property type="term" value="F:metalloendopeptidase activity"/>
    <property type="evidence" value="ECO:0007669"/>
    <property type="project" value="TreeGrafter"/>
</dbReference>
<accession>A0A7Z0KB79</accession>
<dbReference type="Gene3D" id="2.70.70.10">
    <property type="entry name" value="Glucose Permease (Domain IIA)"/>
    <property type="match status" value="1"/>
</dbReference>
<dbReference type="PANTHER" id="PTHR21666:SF270">
    <property type="entry name" value="MUREIN HYDROLASE ACTIVATOR ENVC"/>
    <property type="match status" value="1"/>
</dbReference>
<sequence>MSAAVDLHYPFDGRWLTQNSPADRVPSHGTVLFAASYAIDFVPVDDTGRTAPISLRSLVRSESPDRFPGFGRPVLAPVEGVIVAAHDAEGDHAVHRGLPSVGYALTQRSRATQGWVALAGNHVFIDAGGAVIVLCHLQQDSVCVEVGQKVRPGDMLGRCGNSGNSTEPHLHLQAMDRSDVERARAVPFTLRGSLPPNGVVVDSGKV</sequence>
<dbReference type="CDD" id="cd12797">
    <property type="entry name" value="M23_peptidase"/>
    <property type="match status" value="1"/>
</dbReference>
<comment type="caution">
    <text evidence="2">The sequence shown here is derived from an EMBL/GenBank/DDBJ whole genome shotgun (WGS) entry which is preliminary data.</text>
</comment>
<dbReference type="Pfam" id="PF01551">
    <property type="entry name" value="Peptidase_M23"/>
    <property type="match status" value="1"/>
</dbReference>
<protein>
    <recommendedName>
        <fullName evidence="1">M23ase beta-sheet core domain-containing protein</fullName>
    </recommendedName>
</protein>
<evidence type="ECO:0000259" key="1">
    <source>
        <dbReference type="Pfam" id="PF01551"/>
    </source>
</evidence>
<reference evidence="2 3" key="1">
    <citation type="submission" date="2020-07" db="EMBL/GenBank/DDBJ databases">
        <title>Sequencing the genomes of 1000 actinobacteria strains.</title>
        <authorList>
            <person name="Klenk H.-P."/>
        </authorList>
    </citation>
    <scope>NUCLEOTIDE SEQUENCE [LARGE SCALE GENOMIC DNA]</scope>
    <source>
        <strain evidence="2 3">DSM 15475</strain>
    </source>
</reference>
<feature type="domain" description="M23ase beta-sheet core" evidence="1">
    <location>
        <begin position="113"/>
        <end position="176"/>
    </location>
</feature>